<dbReference type="Pfam" id="PF07733">
    <property type="entry name" value="DNA_pol3_alpha"/>
    <property type="match status" value="1"/>
</dbReference>
<dbReference type="Gene3D" id="1.10.10.1600">
    <property type="entry name" value="Bacterial DNA polymerase III alpha subunit, thumb domain"/>
    <property type="match status" value="1"/>
</dbReference>
<keyword evidence="6" id="KW-0235">DNA replication</keyword>
<dbReference type="GO" id="GO:0003887">
    <property type="term" value="F:DNA-directed DNA polymerase activity"/>
    <property type="evidence" value="ECO:0007669"/>
    <property type="project" value="UniProtKB-KW"/>
</dbReference>
<accession>I4EGB3</accession>
<name>I4EGB3_9BACT</name>
<dbReference type="InterPro" id="IPR003141">
    <property type="entry name" value="Pol/His_phosphatase_N"/>
</dbReference>
<dbReference type="AlphaFoldDB" id="I4EGB3"/>
<dbReference type="InterPro" id="IPR029460">
    <property type="entry name" value="DNAPol_HHH"/>
</dbReference>
<dbReference type="GO" id="GO:0008408">
    <property type="term" value="F:3'-5' exonuclease activity"/>
    <property type="evidence" value="ECO:0007669"/>
    <property type="project" value="InterPro"/>
</dbReference>
<reference evidence="10 11" key="1">
    <citation type="journal article" date="2012" name="ISME J.">
        <title>Nitrification expanded: discovery, physiology and genomics of a nitrite-oxidizing bacterium from the phylum Chloroflexi.</title>
        <authorList>
            <person name="Sorokin D.Y."/>
            <person name="Lucker S."/>
            <person name="Vejmelkova D."/>
            <person name="Kostrikina N.A."/>
            <person name="Kleerebezem R."/>
            <person name="Rijpstra W.I."/>
            <person name="Damste J.S."/>
            <person name="Le Paslier D."/>
            <person name="Muyzer G."/>
            <person name="Wagner M."/>
            <person name="van Loosdrecht M.C."/>
            <person name="Daims H."/>
        </authorList>
    </citation>
    <scope>NUCLEOTIDE SEQUENCE [LARGE SCALE GENOMIC DNA]</scope>
    <source>
        <strain evidence="11">none</strain>
    </source>
</reference>
<dbReference type="EMBL" id="CAGS01000187">
    <property type="protein sequence ID" value="CCF83725.1"/>
    <property type="molecule type" value="Genomic_DNA"/>
</dbReference>
<dbReference type="NCBIfam" id="TIGR00594">
    <property type="entry name" value="polc"/>
    <property type="match status" value="1"/>
</dbReference>
<gene>
    <name evidence="10" type="primary">dnaE</name>
    <name evidence="10" type="ORF">NITHO_2670005</name>
</gene>
<dbReference type="GO" id="GO:0006260">
    <property type="term" value="P:DNA replication"/>
    <property type="evidence" value="ECO:0007669"/>
    <property type="project" value="UniProtKB-KW"/>
</dbReference>
<dbReference type="InterPro" id="IPR041931">
    <property type="entry name" value="DNA_pol3_alpha_thumb_dom"/>
</dbReference>
<organism evidence="10 11">
    <name type="scientific">Nitrolancea hollandica Lb</name>
    <dbReference type="NCBI Taxonomy" id="1129897"/>
    <lineage>
        <taxon>Bacteria</taxon>
        <taxon>Pseudomonadati</taxon>
        <taxon>Thermomicrobiota</taxon>
        <taxon>Thermomicrobia</taxon>
        <taxon>Sphaerobacterales</taxon>
        <taxon>Sphaerobacterineae</taxon>
        <taxon>Sphaerobacteraceae</taxon>
        <taxon>Nitrolancea</taxon>
    </lineage>
</organism>
<evidence type="ECO:0000256" key="8">
    <source>
        <dbReference type="ARBA" id="ARBA00049244"/>
    </source>
</evidence>
<comment type="caution">
    <text evidence="10">The sequence shown here is derived from an EMBL/GenBank/DDBJ whole genome shotgun (WGS) entry which is preliminary data.</text>
</comment>
<dbReference type="InterPro" id="IPR011708">
    <property type="entry name" value="DNA_pol3_alpha_NTPase_dom"/>
</dbReference>
<evidence type="ECO:0000256" key="1">
    <source>
        <dbReference type="ARBA" id="ARBA00004496"/>
    </source>
</evidence>
<evidence type="ECO:0000256" key="5">
    <source>
        <dbReference type="ARBA" id="ARBA00022695"/>
    </source>
</evidence>
<dbReference type="Pfam" id="PF01336">
    <property type="entry name" value="tRNA_anti-codon"/>
    <property type="match status" value="1"/>
</dbReference>
<dbReference type="NCBIfam" id="NF005298">
    <property type="entry name" value="PRK06826.1"/>
    <property type="match status" value="1"/>
</dbReference>
<dbReference type="Gene3D" id="2.40.50.140">
    <property type="entry name" value="Nucleic acid-binding proteins"/>
    <property type="match status" value="1"/>
</dbReference>
<dbReference type="Pfam" id="PF17657">
    <property type="entry name" value="DNA_pol3_finger"/>
    <property type="match status" value="1"/>
</dbReference>
<dbReference type="GO" id="GO:0003676">
    <property type="term" value="F:nucleic acid binding"/>
    <property type="evidence" value="ECO:0007669"/>
    <property type="project" value="InterPro"/>
</dbReference>
<dbReference type="InterPro" id="IPR016195">
    <property type="entry name" value="Pol/histidinol_Pase-like"/>
</dbReference>
<dbReference type="PANTHER" id="PTHR32294:SF0">
    <property type="entry name" value="DNA POLYMERASE III SUBUNIT ALPHA"/>
    <property type="match status" value="1"/>
</dbReference>
<evidence type="ECO:0000256" key="4">
    <source>
        <dbReference type="ARBA" id="ARBA00022679"/>
    </source>
</evidence>
<dbReference type="InterPro" id="IPR040982">
    <property type="entry name" value="DNA_pol3_finger"/>
</dbReference>
<evidence type="ECO:0000256" key="3">
    <source>
        <dbReference type="ARBA" id="ARBA00019114"/>
    </source>
</evidence>
<keyword evidence="4 10" id="KW-0808">Transferase</keyword>
<dbReference type="CDD" id="cd04485">
    <property type="entry name" value="DnaE_OBF"/>
    <property type="match status" value="1"/>
</dbReference>
<dbReference type="Gene3D" id="3.20.20.140">
    <property type="entry name" value="Metal-dependent hydrolases"/>
    <property type="match status" value="1"/>
</dbReference>
<dbReference type="InterPro" id="IPR012340">
    <property type="entry name" value="NA-bd_OB-fold"/>
</dbReference>
<dbReference type="InterPro" id="IPR004013">
    <property type="entry name" value="PHP_dom"/>
</dbReference>
<feature type="domain" description="Polymerase/histidinol phosphatase N-terminal" evidence="9">
    <location>
        <begin position="5"/>
        <end position="72"/>
    </location>
</feature>
<dbReference type="SUPFAM" id="SSF89550">
    <property type="entry name" value="PHP domain-like"/>
    <property type="match status" value="1"/>
</dbReference>
<evidence type="ECO:0000313" key="11">
    <source>
        <dbReference type="Proteomes" id="UP000004221"/>
    </source>
</evidence>
<dbReference type="EC" id="2.7.7.7" evidence="2"/>
<evidence type="ECO:0000313" key="10">
    <source>
        <dbReference type="EMBL" id="CCF83725.1"/>
    </source>
</evidence>
<dbReference type="RefSeq" id="WP_008477280.1">
    <property type="nucleotide sequence ID" value="NZ_CAGS01000187.1"/>
</dbReference>
<dbReference type="GO" id="GO:0005737">
    <property type="term" value="C:cytoplasm"/>
    <property type="evidence" value="ECO:0007669"/>
    <property type="project" value="UniProtKB-SubCell"/>
</dbReference>
<evidence type="ECO:0000256" key="6">
    <source>
        <dbReference type="ARBA" id="ARBA00022705"/>
    </source>
</evidence>
<comment type="catalytic activity">
    <reaction evidence="8">
        <text>DNA(n) + a 2'-deoxyribonucleoside 5'-triphosphate = DNA(n+1) + diphosphate</text>
        <dbReference type="Rhea" id="RHEA:22508"/>
        <dbReference type="Rhea" id="RHEA-COMP:17339"/>
        <dbReference type="Rhea" id="RHEA-COMP:17340"/>
        <dbReference type="ChEBI" id="CHEBI:33019"/>
        <dbReference type="ChEBI" id="CHEBI:61560"/>
        <dbReference type="ChEBI" id="CHEBI:173112"/>
        <dbReference type="EC" id="2.7.7.7"/>
    </reaction>
</comment>
<dbReference type="NCBIfam" id="NF004226">
    <property type="entry name" value="PRK05673.1"/>
    <property type="match status" value="1"/>
</dbReference>
<dbReference type="Gene3D" id="1.10.150.870">
    <property type="match status" value="1"/>
</dbReference>
<dbReference type="InterPro" id="IPR004365">
    <property type="entry name" value="NA-bd_OB_tRNA"/>
</dbReference>
<dbReference type="PANTHER" id="PTHR32294">
    <property type="entry name" value="DNA POLYMERASE III SUBUNIT ALPHA"/>
    <property type="match status" value="1"/>
</dbReference>
<dbReference type="Pfam" id="PF02811">
    <property type="entry name" value="PHP"/>
    <property type="match status" value="1"/>
</dbReference>
<evidence type="ECO:0000256" key="7">
    <source>
        <dbReference type="ARBA" id="ARBA00022932"/>
    </source>
</evidence>
<proteinExistence type="predicted"/>
<sequence length="1165" mass="130192">MKEFAHLHLHTEYSLLDGMGRVNDYMARARELGMRHLAITDHGVMYGVIDWYKAARKHELHPILGIEAYLAPGSIEDRAKSSYHLLLLAENERGYRNLLKLASRASLEGFYYKPRVDFEMLNELRDGVIATSACLGGPVANNFLQGNDDEALKLARRMREIFGPDHFYIEIQDHGLKEQHQTNPQLIELARRYELPLVASNDVHYVEQADSSSQELLICIGTNATLQDTKRLKMESDQFYFKSADQMWNLFGDIPEALENTVRIAERCNVNLDFGRLHLPNPGIPEGMTAHEYLEHLCWNGLQRRYPDMADEVRRRLEYELDVIREAGFSSYMLIVRDFAMFARERNIPFGVRGSAAASIVLYSLEITDIDPLANRLVFERFLNRERREMPDIDMDFADNRRAEVIEYVANKYGHDRVAQIITFGTLGAKAAVRDVGRAMGWAYGDVDRVARLIPTAVHMSLDRALQESADLRRLYEEDRLCRELIDNAKRLEGLSRHAGTHAAGVVIAKDPLMEHLPLQRPARSEEGALPTTQFPMETVAELGLLKMDFLGLANLTILGEAVAIIQERRGQTLDPKHFPDKEPQTYEMLSKGETFGVFQLESAGMRRYIRELRPGTIAELAAMVALYRPGPMQHIPTYCRAKHGLEPIRYPHDDLAEILDETYGVIVYQDQVLLIAQKFAGYTLGEADIMRKAMGKKIAEKMAAERVRFIEGAKAKGYSEQDAQTIFNLIEPFAGYAFNKAHAVCYATVSYQTAYLKANFPAEYMTAVLRLAPSHPSGTAKRVAAAVAECQKLGIPVLPPDINRSNLNFDVETTDDGEVAIRFGLAIIKNVGEGAVEAILAARAGLPGQRFASFDQFCDAVDWSLVNRRVAESLVKCGALDELGDRSALLAMLDKAISAAQSRQRATKRGQIDLFGGEPVAAIATPVADAPPVPHSTLLAWEKEHLGLYLSSHPLNDLRSLIREGGYVQLAEIDEETAGQQVELIAIVTSVKKLNTKTNRTMAVCQLEDQGGSLEMVLFPELYEATHELLTEDAVVKVNAKVDNRNDRIQLIAQAISRPEAAPAPVVTRVVQIRLPVSADVDHDISTMRQLRALFDEFRGDDTVILHLPVRGGEMKFQPGRRIDWCPDLALALDELLGSEAATVAEQTAMPASQHNQDGIASRT</sequence>
<evidence type="ECO:0000259" key="9">
    <source>
        <dbReference type="SMART" id="SM00481"/>
    </source>
</evidence>
<dbReference type="Pfam" id="PF14579">
    <property type="entry name" value="HHH_6"/>
    <property type="match status" value="1"/>
</dbReference>
<dbReference type="SMART" id="SM00481">
    <property type="entry name" value="POLIIIAc"/>
    <property type="match status" value="1"/>
</dbReference>
<evidence type="ECO:0000256" key="2">
    <source>
        <dbReference type="ARBA" id="ARBA00012417"/>
    </source>
</evidence>
<dbReference type="InterPro" id="IPR004805">
    <property type="entry name" value="DnaE2/DnaE/PolC"/>
</dbReference>
<keyword evidence="7" id="KW-0239">DNA-directed DNA polymerase</keyword>
<protein>
    <recommendedName>
        <fullName evidence="3">DNA polymerase III subunit alpha</fullName>
        <ecNumber evidence="2">2.7.7.7</ecNumber>
    </recommendedName>
</protein>
<keyword evidence="11" id="KW-1185">Reference proteome</keyword>
<keyword evidence="5 10" id="KW-0548">Nucleotidyltransferase</keyword>
<comment type="subcellular location">
    <subcellularLocation>
        <location evidence="1">Cytoplasm</location>
    </subcellularLocation>
</comment>
<dbReference type="Proteomes" id="UP000004221">
    <property type="component" value="Unassembled WGS sequence"/>
</dbReference>
<dbReference type="CDD" id="cd12113">
    <property type="entry name" value="PHP_PolIIIA_DnaE3"/>
    <property type="match status" value="1"/>
</dbReference>